<dbReference type="OMA" id="CHITMFP"/>
<reference evidence="3" key="3">
    <citation type="submission" date="2018-12" db="EMBL/GenBank/DDBJ databases">
        <title>G10K-VGP greater horseshoe bat female genome, primary haplotype.</title>
        <authorList>
            <person name="Teeling E."/>
            <person name="Myers G."/>
            <person name="Vernes S."/>
            <person name="Pippel M."/>
            <person name="Winkler S."/>
            <person name="Fedrigo O."/>
            <person name="Rhie A."/>
            <person name="Koren S."/>
            <person name="Phillippy A."/>
            <person name="Lewin H."/>
            <person name="Damas J."/>
            <person name="Howe K."/>
            <person name="Mountcastle J."/>
            <person name="Jarvis E.D."/>
        </authorList>
    </citation>
    <scope>NUCLEOTIDE SEQUENCE [LARGE SCALE GENOMIC DNA]</scope>
</reference>
<accession>A0A671FEC2</accession>
<protein>
    <submittedName>
        <fullName evidence="2">Uncharacterized protein</fullName>
    </submittedName>
</protein>
<reference evidence="2" key="5">
    <citation type="submission" date="2025-09" db="UniProtKB">
        <authorList>
            <consortium name="Ensembl"/>
        </authorList>
    </citation>
    <scope>IDENTIFICATION</scope>
</reference>
<keyword evidence="3" id="KW-1185">Reference proteome</keyword>
<reference evidence="2 3" key="2">
    <citation type="journal article" date="2018" name="Annu Rev Anim Biosci">
        <title>Bat Biology, Genomes, and the Bat1K Project: To Generate Chromosome-Level Genomes for All Living Bat Species.</title>
        <authorList>
            <person name="Teeling E.C."/>
            <person name="Vernes S.C."/>
            <person name="Davalos L.M."/>
            <person name="Ray D.A."/>
            <person name="Gilbert M.T.P."/>
            <person name="Myers E."/>
        </authorList>
    </citation>
    <scope>NUCLEOTIDE SEQUENCE</scope>
</reference>
<reference evidence="2 3" key="1">
    <citation type="journal article" date="2015" name="Annu Rev Anim Biosci">
        <title>The Genome 10K Project: a way forward.</title>
        <authorList>
            <person name="Koepfli K.P."/>
            <person name="Paten B."/>
            <person name="O'Brien S.J."/>
            <person name="Koepfli K.P."/>
            <person name="Paten B."/>
            <person name="Antunes A."/>
            <person name="Belov K."/>
            <person name="Bustamante C."/>
            <person name="Castoe T.A."/>
            <person name="Clawson H."/>
            <person name="Crawford A.J."/>
            <person name="Diekhans M."/>
            <person name="Distel D."/>
            <person name="Durbin R."/>
            <person name="Earl D."/>
            <person name="Fujita M.K."/>
            <person name="Gamble T."/>
            <person name="Georges A."/>
            <person name="Gemmell N."/>
            <person name="Gilbert M.T."/>
            <person name="Graves J.M."/>
            <person name="Green R.E."/>
            <person name="Hickey G."/>
            <person name="Jarvis E.D."/>
            <person name="Johnson W."/>
            <person name="Komissarov A."/>
            <person name="Korf I."/>
            <person name="Kuhn R."/>
            <person name="Larkin D.M."/>
            <person name="Lewin H."/>
            <person name="Lopez J.V."/>
            <person name="Ma J."/>
            <person name="Marques-Bonet T."/>
            <person name="Miller W."/>
            <person name="Murphy R."/>
            <person name="Pevzner P."/>
            <person name="Shapiro B."/>
            <person name="Steiner C."/>
            <person name="Tamazian G."/>
            <person name="Venkatesh B."/>
            <person name="Wang J."/>
            <person name="Wayne R."/>
            <person name="Wiley E."/>
            <person name="Yang H."/>
            <person name="Zhang G."/>
            <person name="Haussler D."/>
            <person name="Ryder O."/>
            <person name="O'Brien S.J."/>
        </authorList>
    </citation>
    <scope>NUCLEOTIDE SEQUENCE</scope>
</reference>
<keyword evidence="1" id="KW-0472">Membrane</keyword>
<name>A0A671FEC2_RHIFE</name>
<dbReference type="Proteomes" id="UP000472240">
    <property type="component" value="Chromosome 1"/>
</dbReference>
<dbReference type="GeneTree" id="ENSGT00860000136092"/>
<keyword evidence="1" id="KW-1133">Transmembrane helix</keyword>
<evidence type="ECO:0000256" key="1">
    <source>
        <dbReference type="SAM" id="Phobius"/>
    </source>
</evidence>
<evidence type="ECO:0000313" key="3">
    <source>
        <dbReference type="Proteomes" id="UP000472240"/>
    </source>
</evidence>
<dbReference type="AlphaFoldDB" id="A0A671FEC2"/>
<proteinExistence type="predicted"/>
<reference evidence="2" key="4">
    <citation type="submission" date="2025-08" db="UniProtKB">
        <authorList>
            <consortium name="Ensembl"/>
        </authorList>
    </citation>
    <scope>IDENTIFICATION</scope>
</reference>
<sequence length="82" mass="9510">YMLPYEAIQCIVMCHMTFQSTTDHIYNTPFTVSALLRCAILYLFYCIFTVPFLCLHMFRHTNTYHGVTTAYSIQYSTCCAGL</sequence>
<dbReference type="InParanoid" id="A0A671FEC2"/>
<evidence type="ECO:0000313" key="2">
    <source>
        <dbReference type="Ensembl" id="ENSRFEP00010022124.1"/>
    </source>
</evidence>
<feature type="transmembrane region" description="Helical" evidence="1">
    <location>
        <begin position="34"/>
        <end position="55"/>
    </location>
</feature>
<organism evidence="2 3">
    <name type="scientific">Rhinolophus ferrumequinum</name>
    <name type="common">Greater horseshoe bat</name>
    <dbReference type="NCBI Taxonomy" id="59479"/>
    <lineage>
        <taxon>Eukaryota</taxon>
        <taxon>Metazoa</taxon>
        <taxon>Chordata</taxon>
        <taxon>Craniata</taxon>
        <taxon>Vertebrata</taxon>
        <taxon>Euteleostomi</taxon>
        <taxon>Mammalia</taxon>
        <taxon>Eutheria</taxon>
        <taxon>Laurasiatheria</taxon>
        <taxon>Chiroptera</taxon>
        <taxon>Yinpterochiroptera</taxon>
        <taxon>Rhinolophoidea</taxon>
        <taxon>Rhinolophidae</taxon>
        <taxon>Rhinolophinae</taxon>
        <taxon>Rhinolophus</taxon>
    </lineage>
</organism>
<keyword evidence="1" id="KW-0812">Transmembrane</keyword>
<dbReference type="Ensembl" id="ENSRFET00010024074.1">
    <property type="protein sequence ID" value="ENSRFEP00010022124.1"/>
    <property type="gene ID" value="ENSRFEG00010014818.1"/>
</dbReference>